<proteinExistence type="evidence at transcript level"/>
<protein>
    <submittedName>
        <fullName evidence="1">Uncharacterized protein</fullName>
    </submittedName>
</protein>
<reference evidence="1" key="1">
    <citation type="submission" date="2012-05" db="EMBL/GenBank/DDBJ databases">
        <authorList>
            <person name="Krishnakumar V."/>
            <person name="Cheung F."/>
            <person name="Xiao Y."/>
            <person name="Chan A."/>
            <person name="Moskal W.A."/>
            <person name="Town C.D."/>
        </authorList>
    </citation>
    <scope>NUCLEOTIDE SEQUENCE</scope>
</reference>
<accession>I3S525</accession>
<name>I3S525_MEDTR</name>
<dbReference type="AlphaFoldDB" id="I3S525"/>
<dbReference type="EMBL" id="BT135572">
    <property type="protein sequence ID" value="AFK35367.1"/>
    <property type="molecule type" value="mRNA"/>
</dbReference>
<sequence length="45" mass="5620">MYLQEVYILLRWRISRARVASIFNPMESIWDSFQKRLVFFLLLLR</sequence>
<organism evidence="1">
    <name type="scientific">Medicago truncatula</name>
    <name type="common">Barrel medic</name>
    <name type="synonym">Medicago tribuloides</name>
    <dbReference type="NCBI Taxonomy" id="3880"/>
    <lineage>
        <taxon>Eukaryota</taxon>
        <taxon>Viridiplantae</taxon>
        <taxon>Streptophyta</taxon>
        <taxon>Embryophyta</taxon>
        <taxon>Tracheophyta</taxon>
        <taxon>Spermatophyta</taxon>
        <taxon>Magnoliopsida</taxon>
        <taxon>eudicotyledons</taxon>
        <taxon>Gunneridae</taxon>
        <taxon>Pentapetalae</taxon>
        <taxon>rosids</taxon>
        <taxon>fabids</taxon>
        <taxon>Fabales</taxon>
        <taxon>Fabaceae</taxon>
        <taxon>Papilionoideae</taxon>
        <taxon>50 kb inversion clade</taxon>
        <taxon>NPAAA clade</taxon>
        <taxon>Hologalegina</taxon>
        <taxon>IRL clade</taxon>
        <taxon>Trifolieae</taxon>
        <taxon>Medicago</taxon>
    </lineage>
</organism>
<evidence type="ECO:0000313" key="1">
    <source>
        <dbReference type="EMBL" id="AFK35367.1"/>
    </source>
</evidence>